<dbReference type="OrthoDB" id="2383243at2759"/>
<name>A0A9P6QVW8_9FUNG</name>
<evidence type="ECO:0000259" key="1">
    <source>
        <dbReference type="Pfam" id="PF21294"/>
    </source>
</evidence>
<feature type="domain" description="Polysaccharide lyase 14" evidence="1">
    <location>
        <begin position="127"/>
        <end position="219"/>
    </location>
</feature>
<comment type="caution">
    <text evidence="2">The sequence shown here is derived from an EMBL/GenBank/DDBJ whole genome shotgun (WGS) entry which is preliminary data.</text>
</comment>
<dbReference type="InterPro" id="IPR048958">
    <property type="entry name" value="Polysacc_lyase_14"/>
</dbReference>
<dbReference type="Proteomes" id="UP000823405">
    <property type="component" value="Unassembled WGS sequence"/>
</dbReference>
<keyword evidence="3" id="KW-1185">Reference proteome</keyword>
<proteinExistence type="predicted"/>
<accession>A0A9P6QVW8</accession>
<gene>
    <name evidence="2" type="ORF">BGZ97_001904</name>
</gene>
<sequence>ANAAFKDDYEQGLDACAVKELDTADAGFAAIVAPLVEMAECAAKTDTGCDTILTVEDLEVANFELKKALCTDVKDEIQLRRTIKAMKSIIYPNARRDEENRPLHLAQGLGVGDEQFEIVFDPVGHEAHVLRSFHPTNSYARSDDKRRSNVQAFYYPGTRYIRLEVQMLFEPGFDWHRGRKLPNILARTEQGCNTEHPGGGTTESYFWTRLLWRNGGKGIVRVNSNCNSVPDGYLAVYRDNKPVIRAENLVLLKRTYSTNRGGGVRQATFMFSLILGGDEEGYQIHDHQAS</sequence>
<organism evidence="2 3">
    <name type="scientific">Linnemannia gamsii</name>
    <dbReference type="NCBI Taxonomy" id="64522"/>
    <lineage>
        <taxon>Eukaryota</taxon>
        <taxon>Fungi</taxon>
        <taxon>Fungi incertae sedis</taxon>
        <taxon>Mucoromycota</taxon>
        <taxon>Mortierellomycotina</taxon>
        <taxon>Mortierellomycetes</taxon>
        <taxon>Mortierellales</taxon>
        <taxon>Mortierellaceae</taxon>
        <taxon>Linnemannia</taxon>
    </lineage>
</organism>
<protein>
    <recommendedName>
        <fullName evidence="1">Polysaccharide lyase 14 domain-containing protein</fullName>
    </recommendedName>
</protein>
<reference evidence="2" key="1">
    <citation type="journal article" date="2020" name="Fungal Divers.">
        <title>Resolving the Mortierellaceae phylogeny through synthesis of multi-gene phylogenetics and phylogenomics.</title>
        <authorList>
            <person name="Vandepol N."/>
            <person name="Liber J."/>
            <person name="Desiro A."/>
            <person name="Na H."/>
            <person name="Kennedy M."/>
            <person name="Barry K."/>
            <person name="Grigoriev I.V."/>
            <person name="Miller A.N."/>
            <person name="O'Donnell K."/>
            <person name="Stajich J.E."/>
            <person name="Bonito G."/>
        </authorList>
    </citation>
    <scope>NUCLEOTIDE SEQUENCE</scope>
    <source>
        <strain evidence="2">NVP60</strain>
    </source>
</reference>
<dbReference type="EMBL" id="JAAAIN010001400">
    <property type="protein sequence ID" value="KAG0303480.1"/>
    <property type="molecule type" value="Genomic_DNA"/>
</dbReference>
<feature type="non-terminal residue" evidence="2">
    <location>
        <position position="1"/>
    </location>
</feature>
<evidence type="ECO:0000313" key="2">
    <source>
        <dbReference type="EMBL" id="KAG0303480.1"/>
    </source>
</evidence>
<dbReference type="Gene3D" id="2.60.120.200">
    <property type="match status" value="1"/>
</dbReference>
<dbReference type="AlphaFoldDB" id="A0A9P6QVW8"/>
<evidence type="ECO:0000313" key="3">
    <source>
        <dbReference type="Proteomes" id="UP000823405"/>
    </source>
</evidence>
<dbReference type="Pfam" id="PF21294">
    <property type="entry name" value="Polysacc_lyase_14"/>
    <property type="match status" value="1"/>
</dbReference>